<dbReference type="PROSITE" id="PS00178">
    <property type="entry name" value="AA_TRNA_LIGASE_I"/>
    <property type="match status" value="1"/>
</dbReference>
<sequence>MPMFMSTPDTACAVFAAAIRCARVFPICVLGLNLPPPLRFAHIAIVGLLLYHPAWVCGAEIVRVITRFAPSPTGSLHLGGARTALFNWLFARRHGGQFLLRMEDTDQERSSETVAQSIIEDMAWLGLHHDQDVVIQSARRERHTQVAEELLARGKAYYCYCSEDDIAAEKLRHENEGKHYRHHCPSRDANHAQSGTAGVLRLKSPENREIKFTDGVYGEISVSSEQIDDMVILRSNGHPTYLLAVVVDDHDMCITHIIRGSDHITNTIKQMLLAEAMGWDNPQFCHIPLIHDEGGAKLSKRNRAPGVHEYRELGFLPEAVCNYLLRMGWSHKDEEIITMQSATQLFSIEKIGTSHSCLDSKKLLFLNHHYMNQKTELEILGLLLPFLEQELGHTVAETKLARLSLGVKKLMERAKTLADLARDSVFYVQNIPISVDDDAKQVILKSSELLAKLVGAMSQIEPKTWTKDFLSSYIKEWTKSNDVVISDVYHLLRAAIAGRLSTPSISEVMEILGQEECISRLRFFLNS</sequence>
<dbReference type="GO" id="GO:0004818">
    <property type="term" value="F:glutamate-tRNA ligase activity"/>
    <property type="evidence" value="ECO:0007669"/>
    <property type="project" value="UniProtKB-UniRule"/>
</dbReference>
<dbReference type="GO" id="GO:0005524">
    <property type="term" value="F:ATP binding"/>
    <property type="evidence" value="ECO:0007669"/>
    <property type="project" value="UniProtKB-UniRule"/>
</dbReference>
<evidence type="ECO:0000256" key="6">
    <source>
        <dbReference type="ARBA" id="ARBA00022741"/>
    </source>
</evidence>
<dbReference type="InterPro" id="IPR014729">
    <property type="entry name" value="Rossmann-like_a/b/a_fold"/>
</dbReference>
<comment type="subcellular location">
    <subcellularLocation>
        <location evidence="1 10">Cytoplasm</location>
    </subcellularLocation>
</comment>
<comment type="function">
    <text evidence="10">Catalyzes the attachment of glutamate to tRNA(Glu) in a two-step reaction: glutamate is first activated by ATP to form Glu-AMP and then transferred to the acceptor end of tRNA(Glu).</text>
</comment>
<feature type="domain" description="Glutamyl/glutaminyl-tRNA synthetase class Ib catalytic" evidence="11">
    <location>
        <begin position="64"/>
        <end position="363"/>
    </location>
</feature>
<feature type="binding site" evidence="10">
    <location>
        <position position="161"/>
    </location>
    <ligand>
        <name>Zn(2+)</name>
        <dbReference type="ChEBI" id="CHEBI:29105"/>
    </ligand>
</feature>
<dbReference type="InterPro" id="IPR033910">
    <property type="entry name" value="GluRS_core"/>
</dbReference>
<keyword evidence="10" id="KW-0479">Metal-binding</keyword>
<evidence type="ECO:0000256" key="9">
    <source>
        <dbReference type="ARBA" id="ARBA00023146"/>
    </source>
</evidence>
<evidence type="ECO:0000256" key="1">
    <source>
        <dbReference type="ARBA" id="ARBA00004496"/>
    </source>
</evidence>
<comment type="catalytic activity">
    <reaction evidence="10">
        <text>tRNA(Glu) + L-glutamate + ATP = L-glutamyl-tRNA(Glu) + AMP + diphosphate</text>
        <dbReference type="Rhea" id="RHEA:23540"/>
        <dbReference type="Rhea" id="RHEA-COMP:9663"/>
        <dbReference type="Rhea" id="RHEA-COMP:9680"/>
        <dbReference type="ChEBI" id="CHEBI:29985"/>
        <dbReference type="ChEBI" id="CHEBI:30616"/>
        <dbReference type="ChEBI" id="CHEBI:33019"/>
        <dbReference type="ChEBI" id="CHEBI:78442"/>
        <dbReference type="ChEBI" id="CHEBI:78520"/>
        <dbReference type="ChEBI" id="CHEBI:456215"/>
        <dbReference type="EC" id="6.1.1.17"/>
    </reaction>
</comment>
<dbReference type="AlphaFoldDB" id="B9KIV6"/>
<name>B9KIV6_ANAMF</name>
<keyword evidence="9 10" id="KW-0030">Aminoacyl-tRNA synthetase</keyword>
<protein>
    <recommendedName>
        <fullName evidence="10">Glutamate--tRNA ligase</fullName>
        <ecNumber evidence="10">6.1.1.17</ecNumber>
    </recommendedName>
    <alternativeName>
        <fullName evidence="10">Glutamyl-tRNA synthetase</fullName>
        <shortName evidence="10">GluRS</shortName>
    </alternativeName>
</protein>
<keyword evidence="6 10" id="KW-0547">Nucleotide-binding</keyword>
<feature type="short sequence motif" description="'KMSKS' region" evidence="10">
    <location>
        <begin position="297"/>
        <end position="301"/>
    </location>
</feature>
<dbReference type="SUPFAM" id="SSF48163">
    <property type="entry name" value="An anticodon-binding domain of class I aminoacyl-tRNA synthetases"/>
    <property type="match status" value="1"/>
</dbReference>
<dbReference type="Proteomes" id="UP000007307">
    <property type="component" value="Chromosome"/>
</dbReference>
<dbReference type="HAMAP" id="MF_00022">
    <property type="entry name" value="Glu_tRNA_synth_type1"/>
    <property type="match status" value="1"/>
</dbReference>
<dbReference type="InterPro" id="IPR049940">
    <property type="entry name" value="GluQ/Sye"/>
</dbReference>
<comment type="cofactor">
    <cofactor evidence="10">
        <name>Zn(2+)</name>
        <dbReference type="ChEBI" id="CHEBI:29105"/>
    </cofactor>
    <text evidence="10">Binds 1 zinc ion per subunit.</text>
</comment>
<dbReference type="InterPro" id="IPR001412">
    <property type="entry name" value="aa-tRNA-synth_I_CS"/>
</dbReference>
<evidence type="ECO:0000256" key="8">
    <source>
        <dbReference type="ARBA" id="ARBA00022917"/>
    </source>
</evidence>
<dbReference type="GO" id="GO:0000049">
    <property type="term" value="F:tRNA binding"/>
    <property type="evidence" value="ECO:0007669"/>
    <property type="project" value="InterPro"/>
</dbReference>
<dbReference type="Pfam" id="PF00749">
    <property type="entry name" value="tRNA-synt_1c"/>
    <property type="match status" value="1"/>
</dbReference>
<evidence type="ECO:0000256" key="3">
    <source>
        <dbReference type="ARBA" id="ARBA00011245"/>
    </source>
</evidence>
<evidence type="ECO:0000313" key="14">
    <source>
        <dbReference type="Proteomes" id="UP000007307"/>
    </source>
</evidence>
<accession>B9KIV6</accession>
<dbReference type="GO" id="GO:0006424">
    <property type="term" value="P:glutamyl-tRNA aminoacylation"/>
    <property type="evidence" value="ECO:0007669"/>
    <property type="project" value="UniProtKB-UniRule"/>
</dbReference>
<dbReference type="KEGG" id="amf:AMF_572"/>
<proteinExistence type="inferred from homology"/>
<dbReference type="SUPFAM" id="SSF52374">
    <property type="entry name" value="Nucleotidylyl transferase"/>
    <property type="match status" value="1"/>
</dbReference>
<dbReference type="GO" id="GO:0005829">
    <property type="term" value="C:cytosol"/>
    <property type="evidence" value="ECO:0007669"/>
    <property type="project" value="TreeGrafter"/>
</dbReference>
<evidence type="ECO:0000256" key="7">
    <source>
        <dbReference type="ARBA" id="ARBA00022840"/>
    </source>
</evidence>
<dbReference type="PANTHER" id="PTHR43311:SF2">
    <property type="entry name" value="GLUTAMATE--TRNA LIGASE, MITOCHONDRIAL-RELATED"/>
    <property type="match status" value="1"/>
</dbReference>
<keyword evidence="4 10" id="KW-0963">Cytoplasm</keyword>
<dbReference type="Pfam" id="PF19269">
    <property type="entry name" value="Anticodon_2"/>
    <property type="match status" value="1"/>
</dbReference>
<keyword evidence="10" id="KW-0862">Zinc</keyword>
<dbReference type="eggNOG" id="COG0008">
    <property type="taxonomic scope" value="Bacteria"/>
</dbReference>
<keyword evidence="8 10" id="KW-0648">Protein biosynthesis</keyword>
<dbReference type="Gene3D" id="3.40.50.620">
    <property type="entry name" value="HUPs"/>
    <property type="match status" value="1"/>
</dbReference>
<feature type="binding site" evidence="10">
    <location>
        <position position="184"/>
    </location>
    <ligand>
        <name>Zn(2+)</name>
        <dbReference type="ChEBI" id="CHEBI:29105"/>
    </ligand>
</feature>
<evidence type="ECO:0000256" key="5">
    <source>
        <dbReference type="ARBA" id="ARBA00022598"/>
    </source>
</evidence>
<feature type="short sequence motif" description="'HIGH' region" evidence="10">
    <location>
        <begin position="70"/>
        <end position="80"/>
    </location>
</feature>
<evidence type="ECO:0000259" key="12">
    <source>
        <dbReference type="Pfam" id="PF19269"/>
    </source>
</evidence>
<feature type="binding site" evidence="10">
    <location>
        <position position="300"/>
    </location>
    <ligand>
        <name>ATP</name>
        <dbReference type="ChEBI" id="CHEBI:30616"/>
    </ligand>
</feature>
<keyword evidence="5 10" id="KW-0436">Ligase</keyword>
<evidence type="ECO:0000256" key="10">
    <source>
        <dbReference type="HAMAP-Rule" id="MF_00022"/>
    </source>
</evidence>
<evidence type="ECO:0000313" key="13">
    <source>
        <dbReference type="EMBL" id="ACM49418.1"/>
    </source>
</evidence>
<dbReference type="FunFam" id="3.40.50.620:FF:000007">
    <property type="entry name" value="Glutamate--tRNA ligase"/>
    <property type="match status" value="1"/>
</dbReference>
<evidence type="ECO:0000256" key="4">
    <source>
        <dbReference type="ARBA" id="ARBA00022490"/>
    </source>
</evidence>
<evidence type="ECO:0000256" key="2">
    <source>
        <dbReference type="ARBA" id="ARBA00007894"/>
    </source>
</evidence>
<dbReference type="InterPro" id="IPR008925">
    <property type="entry name" value="aa_tRNA-synth_I_cd-bd_sf"/>
</dbReference>
<dbReference type="NCBIfam" id="TIGR00464">
    <property type="entry name" value="gltX_bact"/>
    <property type="match status" value="1"/>
</dbReference>
<dbReference type="HOGENOM" id="CLU_015768_6_0_5"/>
<feature type="binding site" evidence="10">
    <location>
        <position position="159"/>
    </location>
    <ligand>
        <name>Zn(2+)</name>
        <dbReference type="ChEBI" id="CHEBI:29105"/>
    </ligand>
</feature>
<feature type="domain" description="Aminoacyl-tRNA synthetase class I anticodon-binding" evidence="12">
    <location>
        <begin position="381"/>
        <end position="523"/>
    </location>
</feature>
<comment type="similarity">
    <text evidence="2 10">Belongs to the class-I aminoacyl-tRNA synthetase family. Glutamate--tRNA ligase type 1 subfamily.</text>
</comment>
<dbReference type="PANTHER" id="PTHR43311">
    <property type="entry name" value="GLUTAMATE--TRNA LIGASE"/>
    <property type="match status" value="1"/>
</dbReference>
<organism evidence="13 14">
    <name type="scientific">Anaplasma marginale (strain Florida)</name>
    <dbReference type="NCBI Taxonomy" id="320483"/>
    <lineage>
        <taxon>Bacteria</taxon>
        <taxon>Pseudomonadati</taxon>
        <taxon>Pseudomonadota</taxon>
        <taxon>Alphaproteobacteria</taxon>
        <taxon>Rickettsiales</taxon>
        <taxon>Anaplasmataceae</taxon>
        <taxon>Anaplasma</taxon>
    </lineage>
</organism>
<dbReference type="InterPro" id="IPR020751">
    <property type="entry name" value="aa-tRNA-synth_I_codon-bd_sub2"/>
</dbReference>
<dbReference type="CDD" id="cd00808">
    <property type="entry name" value="GluRS_core"/>
    <property type="match status" value="1"/>
</dbReference>
<reference evidence="13 14" key="1">
    <citation type="journal article" date="2009" name="BMC Genomics">
        <title>Conservation in the face of diversity: multistrain analysis of an intracellular bacterium.</title>
        <authorList>
            <person name="Dark M.J."/>
            <person name="Herndon D.R."/>
            <person name="Kappmeyer L.S."/>
            <person name="Gonzales M.P."/>
            <person name="Nordeen E."/>
            <person name="Palmer G.H."/>
            <person name="Knowles D.P. Jr."/>
            <person name="Brayton K.A."/>
        </authorList>
    </citation>
    <scope>NUCLEOTIDE SEQUENCE [LARGE SCALE GENOMIC DNA]</scope>
    <source>
        <strain evidence="13 14">Florida</strain>
    </source>
</reference>
<dbReference type="InterPro" id="IPR045462">
    <property type="entry name" value="aa-tRNA-synth_I_cd-bd"/>
</dbReference>
<dbReference type="GO" id="GO:0008270">
    <property type="term" value="F:zinc ion binding"/>
    <property type="evidence" value="ECO:0007669"/>
    <property type="project" value="UniProtKB-UniRule"/>
</dbReference>
<gene>
    <name evidence="13" type="primary">gltX2</name>
    <name evidence="10" type="synonym">gltX</name>
    <name evidence="13" type="ordered locus">AMF_572</name>
</gene>
<keyword evidence="7 10" id="KW-0067">ATP-binding</keyword>
<keyword evidence="14" id="KW-1185">Reference proteome</keyword>
<comment type="subunit">
    <text evidence="3 10">Monomer.</text>
</comment>
<dbReference type="InterPro" id="IPR020058">
    <property type="entry name" value="Glu/Gln-tRNA-synth_Ib_cat-dom"/>
</dbReference>
<dbReference type="Gene3D" id="1.10.10.350">
    <property type="match status" value="1"/>
</dbReference>
<dbReference type="STRING" id="320483.AMF_572"/>
<dbReference type="InterPro" id="IPR000924">
    <property type="entry name" value="Glu/Gln-tRNA-synth"/>
</dbReference>
<dbReference type="PRINTS" id="PR00987">
    <property type="entry name" value="TRNASYNTHGLU"/>
</dbReference>
<dbReference type="InterPro" id="IPR004527">
    <property type="entry name" value="Glu-tRNA-ligase_bac/mito"/>
</dbReference>
<dbReference type="EC" id="6.1.1.17" evidence="10"/>
<evidence type="ECO:0000259" key="11">
    <source>
        <dbReference type="Pfam" id="PF00749"/>
    </source>
</evidence>
<feature type="binding site" evidence="10">
    <location>
        <position position="188"/>
    </location>
    <ligand>
        <name>Zn(2+)</name>
        <dbReference type="ChEBI" id="CHEBI:29105"/>
    </ligand>
</feature>
<dbReference type="EMBL" id="CP001079">
    <property type="protein sequence ID" value="ACM49418.1"/>
    <property type="molecule type" value="Genomic_DNA"/>
</dbReference>